<feature type="region of interest" description="Disordered" evidence="3">
    <location>
        <begin position="34"/>
        <end position="90"/>
    </location>
</feature>
<dbReference type="InterPro" id="IPR032675">
    <property type="entry name" value="LRR_dom_sf"/>
</dbReference>
<dbReference type="InterPro" id="IPR050836">
    <property type="entry name" value="SDS22/Internalin_LRR"/>
</dbReference>
<evidence type="ECO:0000313" key="5">
    <source>
        <dbReference type="Proteomes" id="UP000199513"/>
    </source>
</evidence>
<evidence type="ECO:0000256" key="1">
    <source>
        <dbReference type="ARBA" id="ARBA00022614"/>
    </source>
</evidence>
<dbReference type="PANTHER" id="PTHR46652">
    <property type="entry name" value="LEUCINE-RICH REPEAT AND IQ DOMAIN-CONTAINING PROTEIN 1-RELATED"/>
    <property type="match status" value="1"/>
</dbReference>
<dbReference type="SUPFAM" id="SSF52058">
    <property type="entry name" value="L domain-like"/>
    <property type="match status" value="3"/>
</dbReference>
<feature type="compositionally biased region" description="Low complexity" evidence="3">
    <location>
        <begin position="34"/>
        <end position="84"/>
    </location>
</feature>
<dbReference type="InterPro" id="IPR025875">
    <property type="entry name" value="Leu-rich_rpt_4"/>
</dbReference>
<dbReference type="STRING" id="1003.SAMN04488541_1003144"/>
<dbReference type="AlphaFoldDB" id="A0A1I2BV06"/>
<dbReference type="Pfam" id="PF12799">
    <property type="entry name" value="LRR_4"/>
    <property type="match status" value="4"/>
</dbReference>
<dbReference type="RefSeq" id="WP_143090773.1">
    <property type="nucleotide sequence ID" value="NZ_FONY01000003.1"/>
</dbReference>
<reference evidence="4 5" key="1">
    <citation type="submission" date="2016-10" db="EMBL/GenBank/DDBJ databases">
        <authorList>
            <person name="de Groot N.N."/>
        </authorList>
    </citation>
    <scope>NUCLEOTIDE SEQUENCE [LARGE SCALE GENOMIC DNA]</scope>
    <source>
        <strain>GEY</strain>
        <strain evidence="5">DSM 9560</strain>
    </source>
</reference>
<sequence length="876" mass="99831">MKIKFLNFKILQISTIFTLLFFFFMGNLLAQQKKTTTQTKTPAKTTTPAKTNTTPAKTNTSQTKPATNTTNKPANQTNTTTTTPPDSPISAADIEQFKKEAKEMMSFLEYSFNLVGASDSEAEEKETVITQSYAKVFKDSQVSIEDDLDKKRDAIIFKEVQAYLKDIDFFFDGVVFKFDVQDVSYFLTPENQVIFKVTMNRNLRGKTVDGDSLVNNQVRYVEINLNQAQRELKIASIYTNKVDETEELKAWWTNLSPDWKGIFGSYVNLPDTVSLAHIKNITALERIDLSTNKQINDIEPLNRLTNLKEVNLSNTSVSNLLPLRNLSNLEILNCSNTQANSLEALKYSLNVREIYCNNSQISDLEPLRSLQKIEKLYISNTPVSDLSPISGIASLRELRCENTRIKDLSPLANLQNLVFLDISNTPVADLSALATLSQLERLDFSNTQVSRLNGLQSLKKLKFITFNNNSRINDLSPLSSLTSLEKIYCDKTGITKEIARKFNTSNAKVLVIYDSEMLSNWWNSMNGEWKLIFNKYVKFSGQPTKDQLQQIANLTEINIANNQLINTLEPLKELTNLKKLYCGNTNVSDLSPLKDLIDLQVLECNNTKVSNLRALENLTNLERLNVESAAVTSLEGLGKLHSLKLLYADKNTLSYDQVDAFNQQVPSCLVIHQTETLRLWWQNLPDTWKTVFGQHVKVDNPPTREQTHQIATLEVLKMDNNTSIRDLEPIRQLRRLKELYFNNTLVSNIYPLMSLKKLERLDFSKNPISDIAPLTDMISLKYINMENTPVKQLTSLQKLVNLEELRFSGTQVDDLESLKGLTNLKIVEFFSTRVSNLKHLEGLPNLKVVKCYNTKVWKSRAKSFQEKRPEVELIFY</sequence>
<dbReference type="Proteomes" id="UP000199513">
    <property type="component" value="Unassembled WGS sequence"/>
</dbReference>
<gene>
    <name evidence="4" type="ORF">SAMN04488541_1003144</name>
</gene>
<organism evidence="4 5">
    <name type="scientific">Thermoflexibacter ruber</name>
    <dbReference type="NCBI Taxonomy" id="1003"/>
    <lineage>
        <taxon>Bacteria</taxon>
        <taxon>Pseudomonadati</taxon>
        <taxon>Bacteroidota</taxon>
        <taxon>Cytophagia</taxon>
        <taxon>Cytophagales</taxon>
        <taxon>Thermoflexibacteraceae</taxon>
        <taxon>Thermoflexibacter</taxon>
    </lineage>
</organism>
<proteinExistence type="predicted"/>
<accession>A0A1I2BV06</accession>
<dbReference type="EMBL" id="FONY01000003">
    <property type="protein sequence ID" value="SFE59213.1"/>
    <property type="molecule type" value="Genomic_DNA"/>
</dbReference>
<keyword evidence="1" id="KW-0433">Leucine-rich repeat</keyword>
<dbReference type="Gene3D" id="3.80.10.10">
    <property type="entry name" value="Ribonuclease Inhibitor"/>
    <property type="match status" value="4"/>
</dbReference>
<evidence type="ECO:0000256" key="2">
    <source>
        <dbReference type="ARBA" id="ARBA00022737"/>
    </source>
</evidence>
<protein>
    <submittedName>
        <fullName evidence="4">Leucine Rich repeat-containing protein</fullName>
    </submittedName>
</protein>
<dbReference type="PANTHER" id="PTHR46652:SF3">
    <property type="entry name" value="LEUCINE-RICH REPEAT-CONTAINING PROTEIN 9"/>
    <property type="match status" value="1"/>
</dbReference>
<name>A0A1I2BV06_9BACT</name>
<evidence type="ECO:0000313" key="4">
    <source>
        <dbReference type="EMBL" id="SFE59213.1"/>
    </source>
</evidence>
<dbReference type="InterPro" id="IPR001611">
    <property type="entry name" value="Leu-rich_rpt"/>
</dbReference>
<keyword evidence="2" id="KW-0677">Repeat</keyword>
<keyword evidence="5" id="KW-1185">Reference proteome</keyword>
<dbReference type="PROSITE" id="PS51450">
    <property type="entry name" value="LRR"/>
    <property type="match status" value="2"/>
</dbReference>
<dbReference type="OrthoDB" id="1490745at2"/>
<evidence type="ECO:0000256" key="3">
    <source>
        <dbReference type="SAM" id="MobiDB-lite"/>
    </source>
</evidence>